<dbReference type="Proteomes" id="UP001187192">
    <property type="component" value="Unassembled WGS sequence"/>
</dbReference>
<accession>A0AA88DF48</accession>
<evidence type="ECO:0000313" key="1">
    <source>
        <dbReference type="EMBL" id="GMN54041.1"/>
    </source>
</evidence>
<evidence type="ECO:0000313" key="2">
    <source>
        <dbReference type="Proteomes" id="UP001187192"/>
    </source>
</evidence>
<keyword evidence="2" id="KW-1185">Reference proteome</keyword>
<proteinExistence type="predicted"/>
<gene>
    <name evidence="1" type="ORF">TIFTF001_023164</name>
</gene>
<name>A0AA88DF48_FICCA</name>
<dbReference type="AlphaFoldDB" id="A0AA88DF48"/>
<protein>
    <submittedName>
        <fullName evidence="1">Uncharacterized protein</fullName>
    </submittedName>
</protein>
<reference evidence="1" key="1">
    <citation type="submission" date="2023-07" db="EMBL/GenBank/DDBJ databases">
        <title>draft genome sequence of fig (Ficus carica).</title>
        <authorList>
            <person name="Takahashi T."/>
            <person name="Nishimura K."/>
        </authorList>
    </citation>
    <scope>NUCLEOTIDE SEQUENCE</scope>
</reference>
<dbReference type="EMBL" id="BTGU01000049">
    <property type="protein sequence ID" value="GMN54041.1"/>
    <property type="molecule type" value="Genomic_DNA"/>
</dbReference>
<sequence>MLGSRGNRHRRHEKALKTQENTQMCRQGFGDFRQYSRYVEQGSGDTGSDFEDMRKHSIVVGNGSRDTMLGSLGSGDFDSRKGLFGVRISRGSTNITFLYLAGSGDFASVEGLSGVRIFGERTDIVFLPFGGVRSSTPEKVGSGDFNSREGLSRARISKGSMNIPFFHLAGSGDFNSSEGLSRVRIIGGSTDIVYFLSVWSKAFDSRDGLSLVRIIRWKHRHDFLPVDEREHGHCLLSLGLEDFDPREWLFGVRISGWCMDIAFFYSTESGISTPEKGSLD</sequence>
<organism evidence="1 2">
    <name type="scientific">Ficus carica</name>
    <name type="common">Common fig</name>
    <dbReference type="NCBI Taxonomy" id="3494"/>
    <lineage>
        <taxon>Eukaryota</taxon>
        <taxon>Viridiplantae</taxon>
        <taxon>Streptophyta</taxon>
        <taxon>Embryophyta</taxon>
        <taxon>Tracheophyta</taxon>
        <taxon>Spermatophyta</taxon>
        <taxon>Magnoliopsida</taxon>
        <taxon>eudicotyledons</taxon>
        <taxon>Gunneridae</taxon>
        <taxon>Pentapetalae</taxon>
        <taxon>rosids</taxon>
        <taxon>fabids</taxon>
        <taxon>Rosales</taxon>
        <taxon>Moraceae</taxon>
        <taxon>Ficeae</taxon>
        <taxon>Ficus</taxon>
    </lineage>
</organism>
<comment type="caution">
    <text evidence="1">The sequence shown here is derived from an EMBL/GenBank/DDBJ whole genome shotgun (WGS) entry which is preliminary data.</text>
</comment>